<comment type="caution">
    <text evidence="1">The sequence shown here is derived from an EMBL/GenBank/DDBJ whole genome shotgun (WGS) entry which is preliminary data.</text>
</comment>
<dbReference type="Pfam" id="PF24167">
    <property type="entry name" value="DUF7411"/>
    <property type="match status" value="1"/>
</dbReference>
<name>A0A3R7VQG2_9EURY</name>
<dbReference type="NCBIfam" id="NF011155">
    <property type="entry name" value="PRK14561.1"/>
    <property type="match status" value="1"/>
</dbReference>
<accession>A0A3R7VQG2</accession>
<dbReference type="RefSeq" id="WP_259132976.1">
    <property type="nucleotide sequence ID" value="NZ_JANUCS010000001.1"/>
</dbReference>
<reference evidence="1 2" key="1">
    <citation type="submission" date="2018-08" db="EMBL/GenBank/DDBJ databases">
        <title>The metabolism and importance of syntrophic acetate oxidation coupled to methane or sulfide production in haloalkaline environments.</title>
        <authorList>
            <person name="Timmers P.H.A."/>
            <person name="Vavourakis C.D."/>
            <person name="Sorokin D.Y."/>
            <person name="Sinninghe Damste J.S."/>
            <person name="Muyzer G."/>
            <person name="Stams A.J.M."/>
            <person name="Plugge C.M."/>
        </authorList>
    </citation>
    <scope>NUCLEOTIDE SEQUENCE [LARGE SCALE GENOMIC DNA]</scope>
    <source>
        <strain evidence="1">MSAO_Arc3</strain>
    </source>
</reference>
<dbReference type="Proteomes" id="UP000284763">
    <property type="component" value="Unassembled WGS sequence"/>
</dbReference>
<dbReference type="AlphaFoldDB" id="A0A3R7VQG2"/>
<organism evidence="1 2">
    <name type="scientific">Methanosalsum natronophilum</name>
    <dbReference type="NCBI Taxonomy" id="768733"/>
    <lineage>
        <taxon>Archaea</taxon>
        <taxon>Methanobacteriati</taxon>
        <taxon>Methanobacteriota</taxon>
        <taxon>Stenosarchaea group</taxon>
        <taxon>Methanomicrobia</taxon>
        <taxon>Methanosarcinales</taxon>
        <taxon>Methanosarcinaceae</taxon>
        <taxon>Methanosalsum</taxon>
    </lineage>
</organism>
<dbReference type="EMBL" id="QZAB01000564">
    <property type="protein sequence ID" value="RQD80389.1"/>
    <property type="molecule type" value="Genomic_DNA"/>
</dbReference>
<evidence type="ECO:0000313" key="1">
    <source>
        <dbReference type="EMBL" id="RQD80389.1"/>
    </source>
</evidence>
<proteinExistence type="predicted"/>
<dbReference type="GO" id="GO:0016787">
    <property type="term" value="F:hydrolase activity"/>
    <property type="evidence" value="ECO:0007669"/>
    <property type="project" value="UniProtKB-KW"/>
</dbReference>
<dbReference type="InterPro" id="IPR055834">
    <property type="entry name" value="DUF7411"/>
</dbReference>
<protein>
    <submittedName>
        <fullName evidence="1">Alpha hydrolase</fullName>
    </submittedName>
</protein>
<evidence type="ECO:0000313" key="2">
    <source>
        <dbReference type="Proteomes" id="UP000284763"/>
    </source>
</evidence>
<dbReference type="Gene3D" id="3.40.50.620">
    <property type="entry name" value="HUPs"/>
    <property type="match status" value="1"/>
</dbReference>
<gene>
    <name evidence="1" type="ORF">D5R95_08840</name>
</gene>
<dbReference type="SUPFAM" id="SSF52402">
    <property type="entry name" value="Adenine nucleotide alpha hydrolases-like"/>
    <property type="match status" value="1"/>
</dbReference>
<dbReference type="InterPro" id="IPR014729">
    <property type="entry name" value="Rossmann-like_a/b/a_fold"/>
</dbReference>
<sequence>MKVSVLFSGGKDSALAAILLEPLFEVELVTCTFSLLSNGSIGSEAAEKLEMRHRIVCLENSILDDAYQIIVQDGFPKNALNYIHLSALKTLAEEKNTKFIADGVRRDDRVPRLNNSQIRSLEDKYSISYISPLGGYGRSAVNALVDKHLLIHEDKSENLAKADYEAELREKIACEIGGDAVKELFPPHVQSRIIERIK</sequence>
<keyword evidence="1" id="KW-0378">Hydrolase</keyword>